<dbReference type="SMART" id="SM00347">
    <property type="entry name" value="HTH_MARR"/>
    <property type="match status" value="1"/>
</dbReference>
<feature type="domain" description="HTH marR-type" evidence="1">
    <location>
        <begin position="16"/>
        <end position="152"/>
    </location>
</feature>
<protein>
    <submittedName>
        <fullName evidence="2">MarR family transcriptional regulator</fullName>
    </submittedName>
</protein>
<dbReference type="EMBL" id="BONX01000026">
    <property type="protein sequence ID" value="GIG97408.1"/>
    <property type="molecule type" value="Genomic_DNA"/>
</dbReference>
<dbReference type="PANTHER" id="PTHR33164">
    <property type="entry name" value="TRANSCRIPTIONAL REGULATOR, MARR FAMILY"/>
    <property type="match status" value="1"/>
</dbReference>
<dbReference type="Gene3D" id="1.10.10.10">
    <property type="entry name" value="Winged helix-like DNA-binding domain superfamily/Winged helix DNA-binding domain"/>
    <property type="match status" value="1"/>
</dbReference>
<comment type="caution">
    <text evidence="2">The sequence shown here is derived from an EMBL/GenBank/DDBJ whole genome shotgun (WGS) entry which is preliminary data.</text>
</comment>
<keyword evidence="3" id="KW-1185">Reference proteome</keyword>
<organism evidence="2 3">
    <name type="scientific">Plantactinospora mayteni</name>
    <dbReference type="NCBI Taxonomy" id="566021"/>
    <lineage>
        <taxon>Bacteria</taxon>
        <taxon>Bacillati</taxon>
        <taxon>Actinomycetota</taxon>
        <taxon>Actinomycetes</taxon>
        <taxon>Micromonosporales</taxon>
        <taxon>Micromonosporaceae</taxon>
        <taxon>Plantactinospora</taxon>
    </lineage>
</organism>
<evidence type="ECO:0000259" key="1">
    <source>
        <dbReference type="PROSITE" id="PS50995"/>
    </source>
</evidence>
<dbReference type="PROSITE" id="PS50995">
    <property type="entry name" value="HTH_MARR_2"/>
    <property type="match status" value="1"/>
</dbReference>
<proteinExistence type="predicted"/>
<dbReference type="InterPro" id="IPR039422">
    <property type="entry name" value="MarR/SlyA-like"/>
</dbReference>
<name>A0ABQ4ERW9_9ACTN</name>
<gene>
    <name evidence="2" type="ORF">Pma05_39810</name>
</gene>
<dbReference type="PANTHER" id="PTHR33164:SF99">
    <property type="entry name" value="MARR FAMILY REGULATORY PROTEIN"/>
    <property type="match status" value="1"/>
</dbReference>
<dbReference type="Pfam" id="PF12802">
    <property type="entry name" value="MarR_2"/>
    <property type="match status" value="1"/>
</dbReference>
<accession>A0ABQ4ERW9</accession>
<dbReference type="Proteomes" id="UP000621500">
    <property type="component" value="Unassembled WGS sequence"/>
</dbReference>
<sequence length="174" mass="19295">MGMDDPGEARWLDEEQQRIWYAFAYALIRLPATLDAQMQRDAGISQFEYMVLSGLSMAPERTLRMSVLAGYTASTLARLGNVVTRLEKRGWVHRTPDPADGRYTLAVLTEEGMAKVVASAPAHADEVRRIVFDPLTRAQQRQLGVIAQRILKVADPTGPSLDARLPETADTTEP</sequence>
<dbReference type="InterPro" id="IPR000835">
    <property type="entry name" value="HTH_MarR-typ"/>
</dbReference>
<reference evidence="2 3" key="1">
    <citation type="submission" date="2021-01" db="EMBL/GenBank/DDBJ databases">
        <title>Whole genome shotgun sequence of Plantactinospora mayteni NBRC 109088.</title>
        <authorList>
            <person name="Komaki H."/>
            <person name="Tamura T."/>
        </authorList>
    </citation>
    <scope>NUCLEOTIDE SEQUENCE [LARGE SCALE GENOMIC DNA]</scope>
    <source>
        <strain evidence="2 3">NBRC 109088</strain>
    </source>
</reference>
<dbReference type="InterPro" id="IPR036388">
    <property type="entry name" value="WH-like_DNA-bd_sf"/>
</dbReference>
<dbReference type="InterPro" id="IPR036390">
    <property type="entry name" value="WH_DNA-bd_sf"/>
</dbReference>
<evidence type="ECO:0000313" key="3">
    <source>
        <dbReference type="Proteomes" id="UP000621500"/>
    </source>
</evidence>
<dbReference type="SUPFAM" id="SSF46785">
    <property type="entry name" value="Winged helix' DNA-binding domain"/>
    <property type="match status" value="1"/>
</dbReference>
<evidence type="ECO:0000313" key="2">
    <source>
        <dbReference type="EMBL" id="GIG97408.1"/>
    </source>
</evidence>